<dbReference type="InterPro" id="IPR042206">
    <property type="entry name" value="CRISPR-assoc_Cas1_C"/>
</dbReference>
<comment type="cofactor">
    <cofactor evidence="8">
        <name>Mg(2+)</name>
        <dbReference type="ChEBI" id="CHEBI:18420"/>
    </cofactor>
    <cofactor evidence="8">
        <name>Mn(2+)</name>
        <dbReference type="ChEBI" id="CHEBI:29035"/>
    </cofactor>
</comment>
<comment type="subunit">
    <text evidence="8">Homodimer, forms a heterotetramer with a Cas2 homodimer.</text>
</comment>
<dbReference type="AlphaFoldDB" id="A0A3G6IXA3"/>
<comment type="function">
    <text evidence="8">CRISPR (clustered regularly interspaced short palindromic repeat), is an adaptive immune system that provides protection against mobile genetic elements (viruses, transposable elements and conjugative plasmids). CRISPR clusters contain spacers, sequences complementary to antecedent mobile elements, and target invading nucleic acids. CRISPR clusters are transcribed and processed into CRISPR RNA (crRNA). Acts as a dsDNA endonuclease. Involved in the integration of spacer DNA into the CRISPR cassette.</text>
</comment>
<evidence type="ECO:0000313" key="10">
    <source>
        <dbReference type="Proteomes" id="UP000271426"/>
    </source>
</evidence>
<dbReference type="GO" id="GO:0003677">
    <property type="term" value="F:DNA binding"/>
    <property type="evidence" value="ECO:0007669"/>
    <property type="project" value="UniProtKB-KW"/>
</dbReference>
<dbReference type="NCBIfam" id="TIGR03638">
    <property type="entry name" value="cas1_ECOLI"/>
    <property type="match status" value="1"/>
</dbReference>
<dbReference type="InterPro" id="IPR033641">
    <property type="entry name" value="Cas1_I-E"/>
</dbReference>
<dbReference type="PANTHER" id="PTHR34353:SF3">
    <property type="entry name" value="CRISPR-ASSOCIATED ENDONUCLEASE CAS1"/>
    <property type="match status" value="1"/>
</dbReference>
<evidence type="ECO:0000256" key="5">
    <source>
        <dbReference type="ARBA" id="ARBA00022842"/>
    </source>
</evidence>
<dbReference type="GO" id="GO:0046872">
    <property type="term" value="F:metal ion binding"/>
    <property type="evidence" value="ECO:0007669"/>
    <property type="project" value="UniProtKB-UniRule"/>
</dbReference>
<keyword evidence="10" id="KW-1185">Reference proteome</keyword>
<dbReference type="GO" id="GO:0043571">
    <property type="term" value="P:maintenance of CRISPR repeat elements"/>
    <property type="evidence" value="ECO:0007669"/>
    <property type="project" value="UniProtKB-UniRule"/>
</dbReference>
<dbReference type="InterPro" id="IPR050646">
    <property type="entry name" value="Cas1"/>
</dbReference>
<dbReference type="EC" id="3.1.-.-" evidence="8"/>
<evidence type="ECO:0000256" key="8">
    <source>
        <dbReference type="HAMAP-Rule" id="MF_01470"/>
    </source>
</evidence>
<dbReference type="EMBL" id="CP033898">
    <property type="protein sequence ID" value="AZA08760.1"/>
    <property type="molecule type" value="Genomic_DNA"/>
</dbReference>
<evidence type="ECO:0000256" key="4">
    <source>
        <dbReference type="ARBA" id="ARBA00022801"/>
    </source>
</evidence>
<evidence type="ECO:0000256" key="3">
    <source>
        <dbReference type="ARBA" id="ARBA00022759"/>
    </source>
</evidence>
<reference evidence="9 10" key="1">
    <citation type="submission" date="2018-11" db="EMBL/GenBank/DDBJ databases">
        <authorList>
            <person name="Kleinhagauer T."/>
            <person name="Glaeser S.P."/>
            <person name="Spergser J."/>
            <person name="Ruckert C."/>
            <person name="Kaempfer P."/>
            <person name="Busse H.-J."/>
        </authorList>
    </citation>
    <scope>NUCLEOTIDE SEQUENCE [LARGE SCALE GENOMIC DNA]</scope>
    <source>
        <strain evidence="9 10">812CH</strain>
    </source>
</reference>
<evidence type="ECO:0000256" key="2">
    <source>
        <dbReference type="ARBA" id="ARBA00022723"/>
    </source>
</evidence>
<evidence type="ECO:0000256" key="6">
    <source>
        <dbReference type="ARBA" id="ARBA00023118"/>
    </source>
</evidence>
<keyword evidence="3 8" id="KW-0255">Endonuclease</keyword>
<dbReference type="Gene3D" id="1.20.120.920">
    <property type="entry name" value="CRISPR-associated endonuclease Cas1, C-terminal domain"/>
    <property type="match status" value="1"/>
</dbReference>
<dbReference type="InterPro" id="IPR019851">
    <property type="entry name" value="CRISPR-assoc_Cas1_ECOLI"/>
</dbReference>
<sequence>MAETPSGAPLDRLLLPRLEDRLSFLYVERAVVHRDGNALTIQDVRGIAHVPATQLAVLLLGPGTKVTYAAMALLGDAGASVVWVGEKCVRYYAHGRPPAKTSRFAEAHAKIWSNQRSRLACARKMYAMRFPGEDVSGLSMSQLRGREGARMKRVYSQEAQRTGVAWSRRSYDPNDFESGDPINRALTEGSAALYGIAHAVIVGLGFIPSLGIIHTGTDRAFVYDVADLYKAEISIPAAFEAVAALPSGDDLNVRKRIRDRVVSTKLMQRMVQDLQNLMEIPEEDTYTDVDLLLWSELEVIAAGMNWADGDSVAQ</sequence>
<dbReference type="CDD" id="cd09719">
    <property type="entry name" value="Cas1_I-E"/>
    <property type="match status" value="1"/>
</dbReference>
<dbReference type="Proteomes" id="UP000271426">
    <property type="component" value="Chromosome"/>
</dbReference>
<gene>
    <name evidence="9" type="primary">ygbT</name>
    <name evidence="8" type="synonym">cas1</name>
    <name evidence="9" type="ORF">CPPEL_03145</name>
</gene>
<dbReference type="InterPro" id="IPR042211">
    <property type="entry name" value="CRISPR-assoc_Cas1_N"/>
</dbReference>
<dbReference type="RefSeq" id="WP_123959760.1">
    <property type="nucleotide sequence ID" value="NZ_CP033898.1"/>
</dbReference>
<feature type="binding site" evidence="8">
    <location>
        <position position="227"/>
    </location>
    <ligand>
        <name>Mn(2+)</name>
        <dbReference type="ChEBI" id="CHEBI:29035"/>
    </ligand>
</feature>
<dbReference type="GO" id="GO:0051607">
    <property type="term" value="P:defense response to virus"/>
    <property type="evidence" value="ECO:0007669"/>
    <property type="project" value="UniProtKB-UniRule"/>
</dbReference>
<comment type="similarity">
    <text evidence="8">Belongs to the CRISPR-associated endonuclease Cas1 family.</text>
</comment>
<keyword evidence="4 8" id="KW-0378">Hydrolase</keyword>
<dbReference type="Gene3D" id="3.100.10.20">
    <property type="entry name" value="CRISPR-associated endonuclease Cas1, N-terminal domain"/>
    <property type="match status" value="1"/>
</dbReference>
<protein>
    <recommendedName>
        <fullName evidence="8">CRISPR-associated endonuclease Cas1</fullName>
        <ecNumber evidence="8">3.1.-.-</ecNumber>
    </recommendedName>
</protein>
<dbReference type="GO" id="GO:0004520">
    <property type="term" value="F:DNA endonuclease activity"/>
    <property type="evidence" value="ECO:0007669"/>
    <property type="project" value="InterPro"/>
</dbReference>
<dbReference type="PANTHER" id="PTHR34353">
    <property type="entry name" value="CRISPR-ASSOCIATED ENDONUCLEASE CAS1 1"/>
    <property type="match status" value="1"/>
</dbReference>
<dbReference type="GO" id="GO:0016787">
    <property type="term" value="F:hydrolase activity"/>
    <property type="evidence" value="ECO:0007669"/>
    <property type="project" value="UniProtKB-KW"/>
</dbReference>
<keyword evidence="6 8" id="KW-0051">Antiviral defense</keyword>
<feature type="binding site" evidence="8">
    <location>
        <position position="214"/>
    </location>
    <ligand>
        <name>Mn(2+)</name>
        <dbReference type="ChEBI" id="CHEBI:29035"/>
    </ligand>
</feature>
<evidence type="ECO:0000313" key="9">
    <source>
        <dbReference type="EMBL" id="AZA08760.1"/>
    </source>
</evidence>
<keyword evidence="2 8" id="KW-0479">Metal-binding</keyword>
<keyword evidence="7 8" id="KW-0238">DNA-binding</keyword>
<keyword evidence="8" id="KW-0464">Manganese</keyword>
<feature type="binding site" evidence="8">
    <location>
        <position position="147"/>
    </location>
    <ligand>
        <name>Mn(2+)</name>
        <dbReference type="ChEBI" id="CHEBI:29035"/>
    </ligand>
</feature>
<accession>A0A3G6IXA3</accession>
<keyword evidence="5 8" id="KW-0460">Magnesium</keyword>
<dbReference type="KEGG" id="cpso:CPPEL_03145"/>
<keyword evidence="1 8" id="KW-0540">Nuclease</keyword>
<name>A0A3G6IXA3_9CORY</name>
<proteinExistence type="inferred from homology"/>
<dbReference type="InterPro" id="IPR002729">
    <property type="entry name" value="CRISPR-assoc_Cas1"/>
</dbReference>
<organism evidence="9 10">
    <name type="scientific">Corynebacterium pseudopelargi</name>
    <dbReference type="NCBI Taxonomy" id="2080757"/>
    <lineage>
        <taxon>Bacteria</taxon>
        <taxon>Bacillati</taxon>
        <taxon>Actinomycetota</taxon>
        <taxon>Actinomycetes</taxon>
        <taxon>Mycobacteriales</taxon>
        <taxon>Corynebacteriaceae</taxon>
        <taxon>Corynebacterium</taxon>
    </lineage>
</organism>
<evidence type="ECO:0000256" key="1">
    <source>
        <dbReference type="ARBA" id="ARBA00022722"/>
    </source>
</evidence>
<dbReference type="OrthoDB" id="9777847at2"/>
<dbReference type="HAMAP" id="MF_01470">
    <property type="entry name" value="Cas1"/>
    <property type="match status" value="1"/>
</dbReference>
<evidence type="ECO:0000256" key="7">
    <source>
        <dbReference type="ARBA" id="ARBA00023125"/>
    </source>
</evidence>